<comment type="caution">
    <text evidence="3">The sequence shown here is derived from an EMBL/GenBank/DDBJ whole genome shotgun (WGS) entry which is preliminary data.</text>
</comment>
<proteinExistence type="predicted"/>
<evidence type="ECO:0000313" key="3">
    <source>
        <dbReference type="EMBL" id="MFM0715319.1"/>
    </source>
</evidence>
<protein>
    <recommendedName>
        <fullName evidence="5">MFS transporter</fullName>
    </recommendedName>
</protein>
<name>A0ABW9E723_9BURK</name>
<feature type="transmembrane region" description="Helical" evidence="2">
    <location>
        <begin position="89"/>
        <end position="108"/>
    </location>
</feature>
<dbReference type="RefSeq" id="WP_408152100.1">
    <property type="nucleotide sequence ID" value="NZ_JAQQCJ010000003.1"/>
</dbReference>
<keyword evidence="2" id="KW-0472">Membrane</keyword>
<sequence length="132" mass="13696">MKTASPPVGQRGKPAILAGLAQTSLAHSVAHSIAQTPRAGLTVVTVTAEQIAEAVQRLTTGDLAQAAASLPQISRHDLAQSYTQAFTRLVHVLIVITLLSACASFAFLSRRTASSGDQPGEPQRKVAETAAV</sequence>
<reference evidence="3 4" key="1">
    <citation type="journal article" date="2024" name="Chem. Sci.">
        <title>Discovery of megapolipeptins by genome mining of a Burkholderiales bacteria collection.</title>
        <authorList>
            <person name="Paulo B.S."/>
            <person name="Recchia M.J.J."/>
            <person name="Lee S."/>
            <person name="Fergusson C.H."/>
            <person name="Romanowski S.B."/>
            <person name="Hernandez A."/>
            <person name="Krull N."/>
            <person name="Liu D.Y."/>
            <person name="Cavanagh H."/>
            <person name="Bos A."/>
            <person name="Gray C.A."/>
            <person name="Murphy B.T."/>
            <person name="Linington R.G."/>
            <person name="Eustaquio A.S."/>
        </authorList>
    </citation>
    <scope>NUCLEOTIDE SEQUENCE [LARGE SCALE GENOMIC DNA]</scope>
    <source>
        <strain evidence="3 4">RL17-350-BIC-E</strain>
    </source>
</reference>
<keyword evidence="2" id="KW-1133">Transmembrane helix</keyword>
<dbReference type="Proteomes" id="UP001629392">
    <property type="component" value="Unassembled WGS sequence"/>
</dbReference>
<accession>A0ABW9E723</accession>
<dbReference type="EMBL" id="JAQQCL010000001">
    <property type="protein sequence ID" value="MFM0715319.1"/>
    <property type="molecule type" value="Genomic_DNA"/>
</dbReference>
<keyword evidence="2" id="KW-0812">Transmembrane</keyword>
<evidence type="ECO:0000256" key="1">
    <source>
        <dbReference type="SAM" id="MobiDB-lite"/>
    </source>
</evidence>
<evidence type="ECO:0000313" key="4">
    <source>
        <dbReference type="Proteomes" id="UP001629392"/>
    </source>
</evidence>
<evidence type="ECO:0000256" key="2">
    <source>
        <dbReference type="SAM" id="Phobius"/>
    </source>
</evidence>
<organism evidence="3 4">
    <name type="scientific">Paraburkholderia strydomiana</name>
    <dbReference type="NCBI Taxonomy" id="1245417"/>
    <lineage>
        <taxon>Bacteria</taxon>
        <taxon>Pseudomonadati</taxon>
        <taxon>Pseudomonadota</taxon>
        <taxon>Betaproteobacteria</taxon>
        <taxon>Burkholderiales</taxon>
        <taxon>Burkholderiaceae</taxon>
        <taxon>Paraburkholderia</taxon>
    </lineage>
</organism>
<keyword evidence="4" id="KW-1185">Reference proteome</keyword>
<evidence type="ECO:0008006" key="5">
    <source>
        <dbReference type="Google" id="ProtNLM"/>
    </source>
</evidence>
<feature type="compositionally biased region" description="Basic and acidic residues" evidence="1">
    <location>
        <begin position="122"/>
        <end position="132"/>
    </location>
</feature>
<gene>
    <name evidence="3" type="ORF">PQQ73_03125</name>
</gene>
<feature type="region of interest" description="Disordered" evidence="1">
    <location>
        <begin position="113"/>
        <end position="132"/>
    </location>
</feature>